<evidence type="ECO:0000256" key="2">
    <source>
        <dbReference type="ARBA" id="ARBA00022737"/>
    </source>
</evidence>
<dbReference type="SMART" id="SM00355">
    <property type="entry name" value="ZnF_C2H2"/>
    <property type="match status" value="8"/>
</dbReference>
<evidence type="ECO:0000313" key="8">
    <source>
        <dbReference type="EMBL" id="KAF5690205.1"/>
    </source>
</evidence>
<evidence type="ECO:0000256" key="1">
    <source>
        <dbReference type="ARBA" id="ARBA00022723"/>
    </source>
</evidence>
<evidence type="ECO:0000256" key="4">
    <source>
        <dbReference type="ARBA" id="ARBA00022833"/>
    </source>
</evidence>
<evidence type="ECO:0000313" key="9">
    <source>
        <dbReference type="Proteomes" id="UP000562682"/>
    </source>
</evidence>
<feature type="region of interest" description="Disordered" evidence="6">
    <location>
        <begin position="501"/>
        <end position="530"/>
    </location>
</feature>
<dbReference type="PROSITE" id="PS50157">
    <property type="entry name" value="ZINC_FINGER_C2H2_2"/>
    <property type="match status" value="3"/>
</dbReference>
<dbReference type="PANTHER" id="PTHR24379">
    <property type="entry name" value="KRAB AND ZINC FINGER DOMAIN-CONTAINING"/>
    <property type="match status" value="1"/>
</dbReference>
<dbReference type="Gene3D" id="3.30.160.60">
    <property type="entry name" value="Classic Zinc Finger"/>
    <property type="match status" value="1"/>
</dbReference>
<dbReference type="PROSITE" id="PS00028">
    <property type="entry name" value="ZINC_FINGER_C2H2_1"/>
    <property type="match status" value="3"/>
</dbReference>
<evidence type="ECO:0000259" key="7">
    <source>
        <dbReference type="PROSITE" id="PS50157"/>
    </source>
</evidence>
<keyword evidence="1" id="KW-0479">Metal-binding</keyword>
<dbReference type="GO" id="GO:0008270">
    <property type="term" value="F:zinc ion binding"/>
    <property type="evidence" value="ECO:0007669"/>
    <property type="project" value="UniProtKB-KW"/>
</dbReference>
<organism evidence="8 9">
    <name type="scientific">Fusarium denticulatum</name>
    <dbReference type="NCBI Taxonomy" id="48507"/>
    <lineage>
        <taxon>Eukaryota</taxon>
        <taxon>Fungi</taxon>
        <taxon>Dikarya</taxon>
        <taxon>Ascomycota</taxon>
        <taxon>Pezizomycotina</taxon>
        <taxon>Sordariomycetes</taxon>
        <taxon>Hypocreomycetidae</taxon>
        <taxon>Hypocreales</taxon>
        <taxon>Nectriaceae</taxon>
        <taxon>Fusarium</taxon>
        <taxon>Fusarium fujikuroi species complex</taxon>
    </lineage>
</organism>
<keyword evidence="3 5" id="KW-0863">Zinc-finger</keyword>
<evidence type="ECO:0000256" key="3">
    <source>
        <dbReference type="ARBA" id="ARBA00022771"/>
    </source>
</evidence>
<gene>
    <name evidence="8" type="ORF">FDENT_4095</name>
</gene>
<dbReference type="Proteomes" id="UP000562682">
    <property type="component" value="Unassembled WGS sequence"/>
</dbReference>
<sequence length="530" mass="61065">MPWCPPCDRHFRLENSLDQHIRAIHSQTYCWRCERHFPHGRAKQQHIENSLRHHICTRCYYEPDFDSREDLVDHLIEEHHACMPCDEYFSDEEDLLDHDVDVHDKCRTCGRFFNSRSNLINHRKTHAARNVECLGCSRMLISYSAMVLHLEANTCESGSDEHSIRQLVWDYYEIYRTWNHDHDDDLDCDSCGADFTKLSALLQHVETPSSTPAMIISFKGLLKPTETLPINIAFLVLKTWRLHTNLSSVKRNIPKHAQNTQLAMPYKSSGTSCKEMGMNMKAVKHHALNAHLHEKHQDTFCWSCRTHADNWEFRQAHILEETWIPGRICVCDYCQEVFETELAYNDHARHSHTACGPCGLVFKTREELPEHEYVDHKTCPFCFEFYRYLSDLHAHLEVCGAKTGLVADTVKEVEEDDEEVPLLVAVDRITTRLLSSYSPYRYKALVIPDSRFPAPTSLLSAMARAHPRLKVEDQAAYHAAQKQLTSYNAPDTAVQQYQLSNGLNSSEPHGHIPRQSKFRDHGDASGAVGA</sequence>
<dbReference type="EMBL" id="JAAOAK010000091">
    <property type="protein sequence ID" value="KAF5690205.1"/>
    <property type="molecule type" value="Genomic_DNA"/>
</dbReference>
<feature type="domain" description="C2H2-type" evidence="7">
    <location>
        <begin position="104"/>
        <end position="131"/>
    </location>
</feature>
<evidence type="ECO:0000256" key="5">
    <source>
        <dbReference type="PROSITE-ProRule" id="PRU00042"/>
    </source>
</evidence>
<dbReference type="AlphaFoldDB" id="A0A8H5UGS9"/>
<feature type="domain" description="C2H2-type" evidence="7">
    <location>
        <begin position="4"/>
        <end position="26"/>
    </location>
</feature>
<protein>
    <submittedName>
        <fullName evidence="8">Zinc finger protein</fullName>
    </submittedName>
</protein>
<dbReference type="InterPro" id="IPR036236">
    <property type="entry name" value="Znf_C2H2_sf"/>
</dbReference>
<reference evidence="8 9" key="1">
    <citation type="submission" date="2020-05" db="EMBL/GenBank/DDBJ databases">
        <title>Identification and distribution of gene clusters putatively required for synthesis of sphingolipid metabolism inhibitors in phylogenetically diverse species of the filamentous fungus Fusarium.</title>
        <authorList>
            <person name="Kim H.-S."/>
            <person name="Busman M."/>
            <person name="Brown D.W."/>
            <person name="Divon H."/>
            <person name="Uhlig S."/>
            <person name="Proctor R.H."/>
        </authorList>
    </citation>
    <scope>NUCLEOTIDE SEQUENCE [LARGE SCALE GENOMIC DNA]</scope>
    <source>
        <strain evidence="8 9">NRRL 25311</strain>
    </source>
</reference>
<accession>A0A8H5UGS9</accession>
<feature type="domain" description="C2H2-type" evidence="7">
    <location>
        <begin position="329"/>
        <end position="357"/>
    </location>
</feature>
<keyword evidence="2" id="KW-0677">Repeat</keyword>
<dbReference type="PANTHER" id="PTHR24379:SF121">
    <property type="entry name" value="C2H2-TYPE DOMAIN-CONTAINING PROTEIN"/>
    <property type="match status" value="1"/>
</dbReference>
<dbReference type="InterPro" id="IPR013087">
    <property type="entry name" value="Znf_C2H2_type"/>
</dbReference>
<evidence type="ECO:0000256" key="6">
    <source>
        <dbReference type="SAM" id="MobiDB-lite"/>
    </source>
</evidence>
<name>A0A8H5UGS9_9HYPO</name>
<comment type="caution">
    <text evidence="8">The sequence shown here is derived from an EMBL/GenBank/DDBJ whole genome shotgun (WGS) entry which is preliminary data.</text>
</comment>
<proteinExistence type="predicted"/>
<keyword evidence="4" id="KW-0862">Zinc</keyword>
<keyword evidence="9" id="KW-1185">Reference proteome</keyword>
<dbReference type="SUPFAM" id="SSF57667">
    <property type="entry name" value="beta-beta-alpha zinc fingers"/>
    <property type="match status" value="1"/>
</dbReference>